<dbReference type="OrthoDB" id="9806170at2"/>
<evidence type="ECO:0000256" key="2">
    <source>
        <dbReference type="ARBA" id="ARBA00022801"/>
    </source>
</evidence>
<dbReference type="NCBIfam" id="NF004684">
    <property type="entry name" value="PRK06027.1"/>
    <property type="match status" value="1"/>
</dbReference>
<evidence type="ECO:0000256" key="3">
    <source>
        <dbReference type="HAMAP-Rule" id="MF_01927"/>
    </source>
</evidence>
<dbReference type="PANTHER" id="PTHR42706">
    <property type="entry name" value="FORMYLTETRAHYDROFOLATE DEFORMYLASE"/>
    <property type="match status" value="1"/>
</dbReference>
<dbReference type="InterPro" id="IPR002376">
    <property type="entry name" value="Formyl_transf_N"/>
</dbReference>
<proteinExistence type="inferred from homology"/>
<dbReference type="InterPro" id="IPR045865">
    <property type="entry name" value="ACT-like_dom_sf"/>
</dbReference>
<dbReference type="InterPro" id="IPR036477">
    <property type="entry name" value="Formyl_transf_N_sf"/>
</dbReference>
<dbReference type="InterPro" id="IPR004810">
    <property type="entry name" value="PurU"/>
</dbReference>
<evidence type="ECO:0000313" key="6">
    <source>
        <dbReference type="EMBL" id="SDD52786.1"/>
    </source>
</evidence>
<dbReference type="EMBL" id="FNAK01000002">
    <property type="protein sequence ID" value="SDD52786.1"/>
    <property type="molecule type" value="Genomic_DNA"/>
</dbReference>
<dbReference type="InterPro" id="IPR044074">
    <property type="entry name" value="PurU_ACT"/>
</dbReference>
<dbReference type="Pfam" id="PF01842">
    <property type="entry name" value="ACT"/>
    <property type="match status" value="1"/>
</dbReference>
<dbReference type="UniPathway" id="UPA00074">
    <property type="reaction ID" value="UER00170"/>
</dbReference>
<dbReference type="GO" id="GO:0006730">
    <property type="term" value="P:one-carbon metabolic process"/>
    <property type="evidence" value="ECO:0007669"/>
    <property type="project" value="UniProtKB-KW"/>
</dbReference>
<dbReference type="PIRSF" id="PIRSF036480">
    <property type="entry name" value="FormyFH4_hydr"/>
    <property type="match status" value="1"/>
</dbReference>
<evidence type="ECO:0000256" key="1">
    <source>
        <dbReference type="ARBA" id="ARBA00022563"/>
    </source>
</evidence>
<dbReference type="Gene3D" id="3.40.50.170">
    <property type="entry name" value="Formyl transferase, N-terminal domain"/>
    <property type="match status" value="1"/>
</dbReference>
<dbReference type="NCBIfam" id="TIGR00655">
    <property type="entry name" value="PurU"/>
    <property type="match status" value="1"/>
</dbReference>
<evidence type="ECO:0000256" key="4">
    <source>
        <dbReference type="NCBIfam" id="TIGR00655"/>
    </source>
</evidence>
<dbReference type="Proteomes" id="UP000183685">
    <property type="component" value="Unassembled WGS sequence"/>
</dbReference>
<reference evidence="6 7" key="1">
    <citation type="submission" date="2016-10" db="EMBL/GenBank/DDBJ databases">
        <authorList>
            <person name="de Groot N.N."/>
        </authorList>
    </citation>
    <scope>NUCLEOTIDE SEQUENCE [LARGE SCALE GENOMIC DNA]</scope>
    <source>
        <strain evidence="6 7">CGMCC 1.9109</strain>
    </source>
</reference>
<comment type="catalytic activity">
    <reaction evidence="3">
        <text>(6R)-10-formyltetrahydrofolate + H2O = (6S)-5,6,7,8-tetrahydrofolate + formate + H(+)</text>
        <dbReference type="Rhea" id="RHEA:19833"/>
        <dbReference type="ChEBI" id="CHEBI:15377"/>
        <dbReference type="ChEBI" id="CHEBI:15378"/>
        <dbReference type="ChEBI" id="CHEBI:15740"/>
        <dbReference type="ChEBI" id="CHEBI:57453"/>
        <dbReference type="ChEBI" id="CHEBI:195366"/>
        <dbReference type="EC" id="3.5.1.10"/>
    </reaction>
</comment>
<dbReference type="AlphaFoldDB" id="A0A1G6VIX6"/>
<dbReference type="PANTHER" id="PTHR42706:SF1">
    <property type="entry name" value="FORMYLTETRAHYDROFOLATE DEFORMYLASE 2, MITOCHONDRIAL"/>
    <property type="match status" value="1"/>
</dbReference>
<dbReference type="GO" id="GO:0008864">
    <property type="term" value="F:formyltetrahydrofolate deformylase activity"/>
    <property type="evidence" value="ECO:0007669"/>
    <property type="project" value="UniProtKB-UniRule"/>
</dbReference>
<evidence type="ECO:0000259" key="5">
    <source>
        <dbReference type="PROSITE" id="PS51671"/>
    </source>
</evidence>
<dbReference type="SUPFAM" id="SSF55021">
    <property type="entry name" value="ACT-like"/>
    <property type="match status" value="1"/>
</dbReference>
<dbReference type="RefSeq" id="WP_068305401.1">
    <property type="nucleotide sequence ID" value="NZ_FNAK01000002.1"/>
</dbReference>
<dbReference type="Gene3D" id="3.30.70.260">
    <property type="match status" value="1"/>
</dbReference>
<name>A0A1G6VIX6_9PROT</name>
<feature type="active site" evidence="3">
    <location>
        <position position="228"/>
    </location>
</feature>
<dbReference type="STRING" id="637679.GCA_001550055_02432"/>
<evidence type="ECO:0000313" key="7">
    <source>
        <dbReference type="Proteomes" id="UP000183685"/>
    </source>
</evidence>
<comment type="similarity">
    <text evidence="3">Belongs to the PurU family.</text>
</comment>
<dbReference type="HAMAP" id="MF_01927">
    <property type="entry name" value="PurU"/>
    <property type="match status" value="1"/>
</dbReference>
<gene>
    <name evidence="3" type="primary">purU</name>
    <name evidence="6" type="ORF">SAMN04488071_0720</name>
</gene>
<feature type="domain" description="ACT" evidence="5">
    <location>
        <begin position="6"/>
        <end position="92"/>
    </location>
</feature>
<dbReference type="PRINTS" id="PR01575">
    <property type="entry name" value="FFH4HYDRLASE"/>
</dbReference>
<dbReference type="Pfam" id="PF00551">
    <property type="entry name" value="Formyl_trans_N"/>
    <property type="match status" value="1"/>
</dbReference>
<organism evidence="6 7">
    <name type="scientific">Kordiimonas lacus</name>
    <dbReference type="NCBI Taxonomy" id="637679"/>
    <lineage>
        <taxon>Bacteria</taxon>
        <taxon>Pseudomonadati</taxon>
        <taxon>Pseudomonadota</taxon>
        <taxon>Alphaproteobacteria</taxon>
        <taxon>Kordiimonadales</taxon>
        <taxon>Kordiimonadaceae</taxon>
        <taxon>Kordiimonas</taxon>
    </lineage>
</organism>
<accession>A0A1G6VIX6</accession>
<dbReference type="InterPro" id="IPR041729">
    <property type="entry name" value="Formyl-FH4-Hydrolase_C"/>
</dbReference>
<dbReference type="SUPFAM" id="SSF53328">
    <property type="entry name" value="Formyltransferase"/>
    <property type="match status" value="1"/>
</dbReference>
<sequence>MTEKFILTLSCPDEPGIVAEVSGLIATAGCNITSSNQYADTATGQFFMRVAIRPLSEPVSCDDLRARFAPVADKFGMDWAIHDASKPQRVLIMVSKFDHCLMDILYRMERGALHMEVPAVVSNHKDAYQLTASYNIAYHHWPVTPETKAEQEQKLLKLIDDEQIDLIVLARYMQVLSNKACERLAGKVINIHHSFLPSFKGAAPYQQAHEKGVKLIGATAHYVTADLDEGPIIEQNVARVNHAMEASDLVATGRDVERVTLAEALKLHLEHRVLLNGTKTVVFKP</sequence>
<dbReference type="EC" id="3.5.1.10" evidence="3 4"/>
<dbReference type="InterPro" id="IPR002912">
    <property type="entry name" value="ACT_dom"/>
</dbReference>
<keyword evidence="7" id="KW-1185">Reference proteome</keyword>
<dbReference type="PROSITE" id="PS51671">
    <property type="entry name" value="ACT"/>
    <property type="match status" value="1"/>
</dbReference>
<keyword evidence="3" id="KW-0658">Purine biosynthesis</keyword>
<comment type="pathway">
    <text evidence="3">Purine metabolism; IMP biosynthesis via de novo pathway; formate from 10-formyl-5,6,7,8-tetrahydrofolate: step 1/1.</text>
</comment>
<dbReference type="GO" id="GO:0006189">
    <property type="term" value="P:'de novo' IMP biosynthetic process"/>
    <property type="evidence" value="ECO:0007669"/>
    <property type="project" value="UniProtKB-UniRule"/>
</dbReference>
<keyword evidence="1 3" id="KW-0554">One-carbon metabolism</keyword>
<protein>
    <recommendedName>
        <fullName evidence="3 4">Formyltetrahydrofolate deformylase</fullName>
        <ecNumber evidence="3 4">3.5.1.10</ecNumber>
    </recommendedName>
    <alternativeName>
        <fullName evidence="3">Formyl-FH(4) hydrolase</fullName>
    </alternativeName>
</protein>
<comment type="function">
    <text evidence="3">Catalyzes the hydrolysis of 10-formyltetrahydrofolate (formyl-FH4) to formate and tetrahydrofolate (FH4).</text>
</comment>
<dbReference type="CDD" id="cd08648">
    <property type="entry name" value="FMT_core_Formyl-FH4-Hydrolase_C"/>
    <property type="match status" value="1"/>
</dbReference>
<dbReference type="CDD" id="cd04875">
    <property type="entry name" value="ACT_F4HF-DF"/>
    <property type="match status" value="1"/>
</dbReference>
<keyword evidence="2 3" id="KW-0378">Hydrolase</keyword>